<accession>F6DM86</accession>
<dbReference type="InterPro" id="IPR000253">
    <property type="entry name" value="FHA_dom"/>
</dbReference>
<keyword evidence="4" id="KW-1185">Reference proteome</keyword>
<keyword evidence="1" id="KW-0472">Membrane</keyword>
<keyword evidence="1" id="KW-0812">Transmembrane</keyword>
<dbReference type="Proteomes" id="UP000009234">
    <property type="component" value="Chromosome"/>
</dbReference>
<sequence>MLALGITILRYLFLILLYLFIFRLTASMIQELRQGALREPQRPSVLPPSPPVLSGGDGAQLKVVASGEEMIRTGEAFPLGNVTRLGRGPGNHIVFTGSYASQDHAHILFRQGQYWLEDLGSLNDTWLNEVQVKRPTVLANGDRIRIGDVIFRFVRWAYEMESDDGCGTSKGYQ</sequence>
<dbReference type="AlphaFoldDB" id="F6DM86"/>
<dbReference type="OrthoDB" id="9816434at2"/>
<reference evidence="3 4" key="2">
    <citation type="journal article" date="2012" name="Stand. Genomic Sci.">
        <title>Complete genome sequence of the sulfate-reducing firmicute Desulfotomaculum ruminis type strain (DL(T)).</title>
        <authorList>
            <person name="Spring S."/>
            <person name="Visser M."/>
            <person name="Lu M."/>
            <person name="Copeland A."/>
            <person name="Lapidus A."/>
            <person name="Lucas S."/>
            <person name="Cheng J.F."/>
            <person name="Han C."/>
            <person name="Tapia R."/>
            <person name="Goodwin L.A."/>
            <person name="Pitluck S."/>
            <person name="Ivanova N."/>
            <person name="Land M."/>
            <person name="Hauser L."/>
            <person name="Larimer F."/>
            <person name="Rohde M."/>
            <person name="Goker M."/>
            <person name="Detter J.C."/>
            <person name="Kyrpides N.C."/>
            <person name="Woyke T."/>
            <person name="Schaap P.J."/>
            <person name="Plugge C.M."/>
            <person name="Muyzer G."/>
            <person name="Kuever J."/>
            <person name="Pereira I.A."/>
            <person name="Parshina S.N."/>
            <person name="Bernier-Latmani R."/>
            <person name="Stams A.J."/>
            <person name="Klenk H.P."/>
        </authorList>
    </citation>
    <scope>NUCLEOTIDE SEQUENCE [LARGE SCALE GENOMIC DNA]</scope>
    <source>
        <strain evidence="4">ATCC 23193 / DSM 2154 / NCIB 8452 / DL</strain>
    </source>
</reference>
<protein>
    <submittedName>
        <fullName evidence="3">Forkhead-associated protein</fullName>
    </submittedName>
</protein>
<dbReference type="RefSeq" id="WP_013842309.1">
    <property type="nucleotide sequence ID" value="NC_015589.1"/>
</dbReference>
<dbReference type="PROSITE" id="PS50006">
    <property type="entry name" value="FHA_DOMAIN"/>
    <property type="match status" value="1"/>
</dbReference>
<dbReference type="KEGG" id="dru:Desru_2308"/>
<evidence type="ECO:0000313" key="3">
    <source>
        <dbReference type="EMBL" id="AEG60553.1"/>
    </source>
</evidence>
<dbReference type="HOGENOM" id="CLU_131367_1_0_9"/>
<dbReference type="STRING" id="696281.Desru_2308"/>
<feature type="domain" description="FHA" evidence="2">
    <location>
        <begin position="83"/>
        <end position="132"/>
    </location>
</feature>
<dbReference type="SMART" id="SM00240">
    <property type="entry name" value="FHA"/>
    <property type="match status" value="1"/>
</dbReference>
<proteinExistence type="predicted"/>
<dbReference type="eggNOG" id="COG1716">
    <property type="taxonomic scope" value="Bacteria"/>
</dbReference>
<evidence type="ECO:0000259" key="2">
    <source>
        <dbReference type="PROSITE" id="PS50006"/>
    </source>
</evidence>
<dbReference type="Gene3D" id="2.60.200.20">
    <property type="match status" value="1"/>
</dbReference>
<name>F6DM86_DESRL</name>
<organism evidence="3 4">
    <name type="scientific">Desulforamulus ruminis (strain ATCC 23193 / DSM 2154 / NCIMB 8452 / DL)</name>
    <name type="common">Desulfotomaculum ruminis</name>
    <dbReference type="NCBI Taxonomy" id="696281"/>
    <lineage>
        <taxon>Bacteria</taxon>
        <taxon>Bacillati</taxon>
        <taxon>Bacillota</taxon>
        <taxon>Clostridia</taxon>
        <taxon>Eubacteriales</taxon>
        <taxon>Peptococcaceae</taxon>
        <taxon>Desulforamulus</taxon>
    </lineage>
</organism>
<dbReference type="Pfam" id="PF00498">
    <property type="entry name" value="FHA"/>
    <property type="match status" value="1"/>
</dbReference>
<dbReference type="SUPFAM" id="SSF49879">
    <property type="entry name" value="SMAD/FHA domain"/>
    <property type="match status" value="1"/>
</dbReference>
<reference evidence="4" key="1">
    <citation type="submission" date="2011-05" db="EMBL/GenBank/DDBJ databases">
        <title>Complete sequence of Desulfotomaculum ruminis DSM 2154.</title>
        <authorList>
            <person name="Lucas S."/>
            <person name="Copeland A."/>
            <person name="Lapidus A."/>
            <person name="Cheng J.-F."/>
            <person name="Goodwin L."/>
            <person name="Pitluck S."/>
            <person name="Lu M."/>
            <person name="Detter J.C."/>
            <person name="Han C."/>
            <person name="Tapia R."/>
            <person name="Land M."/>
            <person name="Hauser L."/>
            <person name="Kyrpides N."/>
            <person name="Ivanova N."/>
            <person name="Mikhailova N."/>
            <person name="Pagani I."/>
            <person name="Stams A.J.M."/>
            <person name="Plugge C.M."/>
            <person name="Muyzer G."/>
            <person name="Kuever J."/>
            <person name="Parshina S.N."/>
            <person name="Ivanova A.E."/>
            <person name="Nazina T.N."/>
            <person name="Brambilla E."/>
            <person name="Spring S."/>
            <person name="Klenk H.-P."/>
            <person name="Woyke T."/>
        </authorList>
    </citation>
    <scope>NUCLEOTIDE SEQUENCE [LARGE SCALE GENOMIC DNA]</scope>
    <source>
        <strain evidence="4">ATCC 23193 / DSM 2154 / NCIB 8452 / DL</strain>
    </source>
</reference>
<evidence type="ECO:0000313" key="4">
    <source>
        <dbReference type="Proteomes" id="UP000009234"/>
    </source>
</evidence>
<dbReference type="CDD" id="cd00060">
    <property type="entry name" value="FHA"/>
    <property type="match status" value="1"/>
</dbReference>
<dbReference type="EMBL" id="CP002780">
    <property type="protein sequence ID" value="AEG60553.1"/>
    <property type="molecule type" value="Genomic_DNA"/>
</dbReference>
<evidence type="ECO:0000256" key="1">
    <source>
        <dbReference type="SAM" id="Phobius"/>
    </source>
</evidence>
<dbReference type="InterPro" id="IPR008984">
    <property type="entry name" value="SMAD_FHA_dom_sf"/>
</dbReference>
<keyword evidence="1" id="KW-1133">Transmembrane helix</keyword>
<gene>
    <name evidence="3" type="ordered locus">Desru_2308</name>
</gene>
<feature type="transmembrane region" description="Helical" evidence="1">
    <location>
        <begin position="6"/>
        <end position="26"/>
    </location>
</feature>